<evidence type="ECO:0000313" key="1">
    <source>
        <dbReference type="EMBL" id="DAE06147.1"/>
    </source>
</evidence>
<dbReference type="EMBL" id="BK015428">
    <property type="protein sequence ID" value="DAE06147.1"/>
    <property type="molecule type" value="Genomic_DNA"/>
</dbReference>
<reference evidence="1" key="1">
    <citation type="journal article" date="2021" name="Proc. Natl. Acad. Sci. U.S.A.">
        <title>A Catalog of Tens of Thousands of Viruses from Human Metagenomes Reveals Hidden Associations with Chronic Diseases.</title>
        <authorList>
            <person name="Tisza M.J."/>
            <person name="Buck C.B."/>
        </authorList>
    </citation>
    <scope>NUCLEOTIDE SEQUENCE</scope>
    <source>
        <strain evidence="1">Ct5bO8</strain>
    </source>
</reference>
<sequence>MAVTEQTITIGYADIKSKVKKHFSIIGKRLSDKQGNILFTGVTLSSTEEDILKQYVKDAAETFVGNFSPLIAGYTDNTDDVVFTYQQNRVSDGKANAFCSLFKSYAVDYVAYSVLSMTYAESARKYADDMANHVNSALKLIFQKDAPASVSGNLTDMTGEVILN</sequence>
<protein>
    <submittedName>
        <fullName evidence="1">Uncharacterized protein</fullName>
    </submittedName>
</protein>
<name>A0A8S5PI45_9CAUD</name>
<organism evidence="1">
    <name type="scientific">Podoviridae sp. ct5bO8</name>
    <dbReference type="NCBI Taxonomy" id="2825219"/>
    <lineage>
        <taxon>Viruses</taxon>
        <taxon>Duplodnaviria</taxon>
        <taxon>Heunggongvirae</taxon>
        <taxon>Uroviricota</taxon>
        <taxon>Caudoviricetes</taxon>
    </lineage>
</organism>
<proteinExistence type="predicted"/>
<accession>A0A8S5PI45</accession>